<keyword evidence="3" id="KW-0812">Transmembrane</keyword>
<dbReference type="PANTHER" id="PTHR36183">
    <property type="entry name" value="BETA-GLUCURONIDASE"/>
    <property type="match status" value="1"/>
</dbReference>
<dbReference type="AlphaFoldDB" id="A0A2G8SU56"/>
<proteinExistence type="predicted"/>
<keyword evidence="3" id="KW-0472">Membrane</keyword>
<evidence type="ECO:0000313" key="5">
    <source>
        <dbReference type="Proteomes" id="UP000230002"/>
    </source>
</evidence>
<dbReference type="PANTHER" id="PTHR36183:SF2">
    <property type="entry name" value="BETA-GLUCURONIDASE C-TERMINAL DOMAIN-CONTAINING PROTEIN"/>
    <property type="match status" value="1"/>
</dbReference>
<evidence type="ECO:0000313" key="4">
    <source>
        <dbReference type="EMBL" id="PIL37311.1"/>
    </source>
</evidence>
<feature type="coiled-coil region" evidence="1">
    <location>
        <begin position="144"/>
        <end position="192"/>
    </location>
</feature>
<name>A0A2G8SU56_9APHY</name>
<keyword evidence="1" id="KW-0175">Coiled coil</keyword>
<comment type="caution">
    <text evidence="4">The sequence shown here is derived from an EMBL/GenBank/DDBJ whole genome shotgun (WGS) entry which is preliminary data.</text>
</comment>
<accession>A0A2G8SU56</accession>
<dbReference type="EMBL" id="AYKW01000001">
    <property type="protein sequence ID" value="PIL37311.1"/>
    <property type="molecule type" value="Genomic_DNA"/>
</dbReference>
<reference evidence="4 5" key="1">
    <citation type="journal article" date="2015" name="Sci. Rep.">
        <title>Chromosome-level genome map provides insights into diverse defense mechanisms in the medicinal fungus Ganoderma sinense.</title>
        <authorList>
            <person name="Zhu Y."/>
            <person name="Xu J."/>
            <person name="Sun C."/>
            <person name="Zhou S."/>
            <person name="Xu H."/>
            <person name="Nelson D.R."/>
            <person name="Qian J."/>
            <person name="Song J."/>
            <person name="Luo H."/>
            <person name="Xiang L."/>
            <person name="Li Y."/>
            <person name="Xu Z."/>
            <person name="Ji A."/>
            <person name="Wang L."/>
            <person name="Lu S."/>
            <person name="Hayward A."/>
            <person name="Sun W."/>
            <person name="Li X."/>
            <person name="Schwartz D.C."/>
            <person name="Wang Y."/>
            <person name="Chen S."/>
        </authorList>
    </citation>
    <scope>NUCLEOTIDE SEQUENCE [LARGE SCALE GENOMIC DNA]</scope>
    <source>
        <strain evidence="4 5">ZZ0214-1</strain>
    </source>
</reference>
<evidence type="ECO:0000256" key="3">
    <source>
        <dbReference type="SAM" id="Phobius"/>
    </source>
</evidence>
<organism evidence="4 5">
    <name type="scientific">Ganoderma sinense ZZ0214-1</name>
    <dbReference type="NCBI Taxonomy" id="1077348"/>
    <lineage>
        <taxon>Eukaryota</taxon>
        <taxon>Fungi</taxon>
        <taxon>Dikarya</taxon>
        <taxon>Basidiomycota</taxon>
        <taxon>Agaricomycotina</taxon>
        <taxon>Agaricomycetes</taxon>
        <taxon>Polyporales</taxon>
        <taxon>Polyporaceae</taxon>
        <taxon>Ganoderma</taxon>
    </lineage>
</organism>
<feature type="compositionally biased region" description="Polar residues" evidence="2">
    <location>
        <begin position="28"/>
        <end position="40"/>
    </location>
</feature>
<keyword evidence="3" id="KW-1133">Transmembrane helix</keyword>
<evidence type="ECO:0000256" key="2">
    <source>
        <dbReference type="SAM" id="MobiDB-lite"/>
    </source>
</evidence>
<keyword evidence="5" id="KW-1185">Reference proteome</keyword>
<feature type="compositionally biased region" description="Low complexity" evidence="2">
    <location>
        <begin position="1"/>
        <end position="10"/>
    </location>
</feature>
<feature type="transmembrane region" description="Helical" evidence="3">
    <location>
        <begin position="73"/>
        <end position="90"/>
    </location>
</feature>
<protein>
    <submittedName>
        <fullName evidence="4">Uncharacterized protein</fullName>
    </submittedName>
</protein>
<feature type="compositionally biased region" description="Polar residues" evidence="2">
    <location>
        <begin position="51"/>
        <end position="63"/>
    </location>
</feature>
<sequence length="638" mass="70846">MMPRSFSSYGSPPPSYSTIAPSKGYGTVGSSLQPSSQYTRSSRRNGDLNGPTGTETSPLWSGTTVSRRLTHRISMILCGIVAVLLVIVFAQNTGLWPTLADDIPASEKAARRQSWHLEKQMWVMERGQWALEQSKHEEMWGRERKARQEERDAFKQEKAEWELERQARQKERDAFEREKAEWARQRREEENHRKEVEWQRRGAYWSEPWPGSSQCHGYGTRPYSANLLNLPEGVDYREACKDMPIKINGRWMDSPNKCEQDKHNTWGTWYVNFGESQCVTYWDPFLDKGCSPDQTGMRKYEAPLRNLRRGDDWDLMCSTTPATIRGVHFDSPKTCEIDGHGGRTVGNAYYELSRFLPRGTHMIWGINLGANNVTNAVNMAKAIASCVVLDLLEVGNEADLYRKNGLRPSNWTVQDYVPNWISVADPAVAAAGISGPDGPVSVQGAAFGQGFTPTEIFNLGILDSAPGKARDNPPAGLHALTLWTIDYTLQAATLGIKELFFHEGIGYKYDFASIFQPVTLNRSTTDGSPLDPPSAPHIQPSFYGAIVINSFVGKTGASKIVELDVGDSNVSGCAVFEGNAVKRAVFINLHAWLTSSTGTRPSVHIDLDFASGPSASQSQVDAFWSRRHGGADLGGAEL</sequence>
<dbReference type="Gene3D" id="3.20.20.80">
    <property type="entry name" value="Glycosidases"/>
    <property type="match status" value="2"/>
</dbReference>
<dbReference type="Proteomes" id="UP000230002">
    <property type="component" value="Unassembled WGS sequence"/>
</dbReference>
<feature type="region of interest" description="Disordered" evidence="2">
    <location>
        <begin position="1"/>
        <end position="63"/>
    </location>
</feature>
<dbReference type="OrthoDB" id="2796951at2759"/>
<dbReference type="InterPro" id="IPR052974">
    <property type="entry name" value="GH79_Enzymes"/>
</dbReference>
<evidence type="ECO:0000256" key="1">
    <source>
        <dbReference type="SAM" id="Coils"/>
    </source>
</evidence>
<gene>
    <name evidence="4" type="ORF">GSI_01004</name>
</gene>